<feature type="compositionally biased region" description="Basic and acidic residues" evidence="1">
    <location>
        <begin position="26"/>
        <end position="39"/>
    </location>
</feature>
<proteinExistence type="predicted"/>
<dbReference type="EMBL" id="MCFA01000140">
    <property type="protein sequence ID" value="ORY04001.1"/>
    <property type="molecule type" value="Genomic_DNA"/>
</dbReference>
<dbReference type="AlphaFoldDB" id="A0A1Y1Z138"/>
<evidence type="ECO:0000313" key="3">
    <source>
        <dbReference type="Proteomes" id="UP000193144"/>
    </source>
</evidence>
<sequence>MSLTGWNIGDEAAHKGGKTPNFGVEQAEKDSVRGDGSRNEDVRLERIEVTKMGRECFSFRHQRGRAVQGVCLLSRNISPKGRQNATAISIKPGKTWTLAEKPDDDEWGTREDACTGVFRPPHIDAGRHTRWSPPHVGGLRRRLPTDRLDLGRLWALGRQPLADWGRCVP</sequence>
<protein>
    <submittedName>
        <fullName evidence="2">Uncharacterized protein</fullName>
    </submittedName>
</protein>
<keyword evidence="3" id="KW-1185">Reference proteome</keyword>
<accession>A0A1Y1Z138</accession>
<name>A0A1Y1Z138_9PLEO</name>
<evidence type="ECO:0000256" key="1">
    <source>
        <dbReference type="SAM" id="MobiDB-lite"/>
    </source>
</evidence>
<dbReference type="Proteomes" id="UP000193144">
    <property type="component" value="Unassembled WGS sequence"/>
</dbReference>
<feature type="region of interest" description="Disordered" evidence="1">
    <location>
        <begin position="1"/>
        <end position="39"/>
    </location>
</feature>
<evidence type="ECO:0000313" key="2">
    <source>
        <dbReference type="EMBL" id="ORY04001.1"/>
    </source>
</evidence>
<reference evidence="2 3" key="1">
    <citation type="submission" date="2016-07" db="EMBL/GenBank/DDBJ databases">
        <title>Pervasive Adenine N6-methylation of Active Genes in Fungi.</title>
        <authorList>
            <consortium name="DOE Joint Genome Institute"/>
            <person name="Mondo S.J."/>
            <person name="Dannebaum R.O."/>
            <person name="Kuo R.C."/>
            <person name="Labutti K."/>
            <person name="Haridas S."/>
            <person name="Kuo A."/>
            <person name="Salamov A."/>
            <person name="Ahrendt S.R."/>
            <person name="Lipzen A."/>
            <person name="Sullivan W."/>
            <person name="Andreopoulos W.B."/>
            <person name="Clum A."/>
            <person name="Lindquist E."/>
            <person name="Daum C."/>
            <person name="Ramamoorthy G.K."/>
            <person name="Gryganskyi A."/>
            <person name="Culley D."/>
            <person name="Magnuson J.K."/>
            <person name="James T.Y."/>
            <person name="O'Malley M.A."/>
            <person name="Stajich J.E."/>
            <person name="Spatafora J.W."/>
            <person name="Visel A."/>
            <person name="Grigoriev I.V."/>
        </authorList>
    </citation>
    <scope>NUCLEOTIDE SEQUENCE [LARGE SCALE GENOMIC DNA]</scope>
    <source>
        <strain evidence="2 3">CBS 115471</strain>
    </source>
</reference>
<organism evidence="2 3">
    <name type="scientific">Clohesyomyces aquaticus</name>
    <dbReference type="NCBI Taxonomy" id="1231657"/>
    <lineage>
        <taxon>Eukaryota</taxon>
        <taxon>Fungi</taxon>
        <taxon>Dikarya</taxon>
        <taxon>Ascomycota</taxon>
        <taxon>Pezizomycotina</taxon>
        <taxon>Dothideomycetes</taxon>
        <taxon>Pleosporomycetidae</taxon>
        <taxon>Pleosporales</taxon>
        <taxon>Lindgomycetaceae</taxon>
        <taxon>Clohesyomyces</taxon>
    </lineage>
</organism>
<gene>
    <name evidence="2" type="ORF">BCR34DRAFT_63322</name>
</gene>
<comment type="caution">
    <text evidence="2">The sequence shown here is derived from an EMBL/GenBank/DDBJ whole genome shotgun (WGS) entry which is preliminary data.</text>
</comment>